<proteinExistence type="predicted"/>
<dbReference type="AlphaFoldDB" id="A0A382PX98"/>
<feature type="non-terminal residue" evidence="1">
    <location>
        <position position="1"/>
    </location>
</feature>
<evidence type="ECO:0000313" key="1">
    <source>
        <dbReference type="EMBL" id="SVC77993.1"/>
    </source>
</evidence>
<dbReference type="EMBL" id="UINC01110468">
    <property type="protein sequence ID" value="SVC77993.1"/>
    <property type="molecule type" value="Genomic_DNA"/>
</dbReference>
<name>A0A382PX98_9ZZZZ</name>
<accession>A0A382PX98</accession>
<reference evidence="1" key="1">
    <citation type="submission" date="2018-05" db="EMBL/GenBank/DDBJ databases">
        <authorList>
            <person name="Lanie J.A."/>
            <person name="Ng W.-L."/>
            <person name="Kazmierczak K.M."/>
            <person name="Andrzejewski T.M."/>
            <person name="Davidsen T.M."/>
            <person name="Wayne K.J."/>
            <person name="Tettelin H."/>
            <person name="Glass J.I."/>
            <person name="Rusch D."/>
            <person name="Podicherti R."/>
            <person name="Tsui H.-C.T."/>
            <person name="Winkler M.E."/>
        </authorList>
    </citation>
    <scope>NUCLEOTIDE SEQUENCE</scope>
</reference>
<protein>
    <submittedName>
        <fullName evidence="1">Uncharacterized protein</fullName>
    </submittedName>
</protein>
<gene>
    <name evidence="1" type="ORF">METZ01_LOCUS330847</name>
</gene>
<sequence>TNNTLNFFSGMEISKAETFLTEAGLSQISTEKLGTLQNQDNLEASPYIISANVP</sequence>
<organism evidence="1">
    <name type="scientific">marine metagenome</name>
    <dbReference type="NCBI Taxonomy" id="408172"/>
    <lineage>
        <taxon>unclassified sequences</taxon>
        <taxon>metagenomes</taxon>
        <taxon>ecological metagenomes</taxon>
    </lineage>
</organism>